<comment type="caution">
    <text evidence="2">The sequence shown here is derived from an EMBL/GenBank/DDBJ whole genome shotgun (WGS) entry which is preliminary data.</text>
</comment>
<feature type="region of interest" description="Disordered" evidence="1">
    <location>
        <begin position="70"/>
        <end position="91"/>
    </location>
</feature>
<dbReference type="EMBL" id="JANJYI010000006">
    <property type="protein sequence ID" value="KAK2646844.1"/>
    <property type="molecule type" value="Genomic_DNA"/>
</dbReference>
<reference evidence="2" key="1">
    <citation type="journal article" date="2023" name="Plant J.">
        <title>Genome sequences and population genomics provide insights into the demographic history, inbreeding, and mutation load of two 'living fossil' tree species of Dipteronia.</title>
        <authorList>
            <person name="Feng Y."/>
            <person name="Comes H.P."/>
            <person name="Chen J."/>
            <person name="Zhu S."/>
            <person name="Lu R."/>
            <person name="Zhang X."/>
            <person name="Li P."/>
            <person name="Qiu J."/>
            <person name="Olsen K.M."/>
            <person name="Qiu Y."/>
        </authorList>
    </citation>
    <scope>NUCLEOTIDE SEQUENCE</scope>
    <source>
        <strain evidence="2">KIB01</strain>
    </source>
</reference>
<protein>
    <submittedName>
        <fullName evidence="2">Uncharacterized protein</fullName>
    </submittedName>
</protein>
<accession>A0AAD9WWV9</accession>
<evidence type="ECO:0000313" key="2">
    <source>
        <dbReference type="EMBL" id="KAK2646844.1"/>
    </source>
</evidence>
<feature type="compositionally biased region" description="Polar residues" evidence="1">
    <location>
        <begin position="82"/>
        <end position="91"/>
    </location>
</feature>
<dbReference type="AlphaFoldDB" id="A0AAD9WWV9"/>
<dbReference type="Proteomes" id="UP001280121">
    <property type="component" value="Unassembled WGS sequence"/>
</dbReference>
<evidence type="ECO:0000256" key="1">
    <source>
        <dbReference type="SAM" id="MobiDB-lite"/>
    </source>
</evidence>
<keyword evidence="3" id="KW-1185">Reference proteome</keyword>
<organism evidence="2 3">
    <name type="scientific">Dipteronia dyeriana</name>
    <dbReference type="NCBI Taxonomy" id="168575"/>
    <lineage>
        <taxon>Eukaryota</taxon>
        <taxon>Viridiplantae</taxon>
        <taxon>Streptophyta</taxon>
        <taxon>Embryophyta</taxon>
        <taxon>Tracheophyta</taxon>
        <taxon>Spermatophyta</taxon>
        <taxon>Magnoliopsida</taxon>
        <taxon>eudicotyledons</taxon>
        <taxon>Gunneridae</taxon>
        <taxon>Pentapetalae</taxon>
        <taxon>rosids</taxon>
        <taxon>malvids</taxon>
        <taxon>Sapindales</taxon>
        <taxon>Sapindaceae</taxon>
        <taxon>Hippocastanoideae</taxon>
        <taxon>Acereae</taxon>
        <taxon>Dipteronia</taxon>
    </lineage>
</organism>
<sequence>MLCEYPPSVEGWTNERAEYEMDLVESTVKWYQLLQSAQMKWQKWEIMSLASLSSLNVFLSGTNGAPAGCQPYNLSEGGSRESLMQKQSEKS</sequence>
<proteinExistence type="predicted"/>
<evidence type="ECO:0000313" key="3">
    <source>
        <dbReference type="Proteomes" id="UP001280121"/>
    </source>
</evidence>
<gene>
    <name evidence="2" type="ORF">Ddye_022039</name>
</gene>
<name>A0AAD9WWV9_9ROSI</name>